<evidence type="ECO:0000259" key="1">
    <source>
        <dbReference type="Pfam" id="PF20209"/>
    </source>
</evidence>
<dbReference type="Proteomes" id="UP000198211">
    <property type="component" value="Unassembled WGS sequence"/>
</dbReference>
<organism evidence="2 3">
    <name type="scientific">Phytophthora megakarya</name>
    <dbReference type="NCBI Taxonomy" id="4795"/>
    <lineage>
        <taxon>Eukaryota</taxon>
        <taxon>Sar</taxon>
        <taxon>Stramenopiles</taxon>
        <taxon>Oomycota</taxon>
        <taxon>Peronosporomycetes</taxon>
        <taxon>Peronosporales</taxon>
        <taxon>Peronosporaceae</taxon>
        <taxon>Phytophthora</taxon>
    </lineage>
</organism>
<comment type="caution">
    <text evidence="2">The sequence shown here is derived from an EMBL/GenBank/DDBJ whole genome shotgun (WGS) entry which is preliminary data.</text>
</comment>
<name>A0A225X330_9STRA</name>
<protein>
    <recommendedName>
        <fullName evidence="1">DUF6570 domain-containing protein</fullName>
    </recommendedName>
</protein>
<dbReference type="STRING" id="4795.A0A225X330"/>
<dbReference type="EMBL" id="NBNE01000053">
    <property type="protein sequence ID" value="OWZ23610.1"/>
    <property type="molecule type" value="Genomic_DNA"/>
</dbReference>
<accession>A0A225X330</accession>
<sequence length="248" mass="28464">MVSSRCSDKLSSNYMEERICCVCDGLYPFRDIVTRGVARCKALVKAMQQRLKCPADLPVGLREYYSASDLAPEFNGLLFSCGGIRVKNGVTTMKLCRPCAESLQNRRLTKCPQFAIANGLYIGKIPDKFSDTTMTENTMLNQAQPMRYLAVVRGGKHSSLRSHAYMFCANPDCPAQLLFRRVISEGIVRVVLIGAMTPKQITRMKKKFEVRRNRIQRQLRWYRKHTHKIWKIQFCQYRLDWSSDGSSN</sequence>
<dbReference type="AlphaFoldDB" id="A0A225X330"/>
<dbReference type="OrthoDB" id="129100at2759"/>
<dbReference type="InterPro" id="IPR046700">
    <property type="entry name" value="DUF6570"/>
</dbReference>
<reference evidence="3" key="1">
    <citation type="submission" date="2017-03" db="EMBL/GenBank/DDBJ databases">
        <title>Phytopthora megakarya and P. palmivora, two closely related causual agents of cacao black pod achieved similar genome size and gene model numbers by different mechanisms.</title>
        <authorList>
            <person name="Ali S."/>
            <person name="Shao J."/>
            <person name="Larry D.J."/>
            <person name="Kronmiller B."/>
            <person name="Shen D."/>
            <person name="Strem M.D."/>
            <person name="Melnick R.L."/>
            <person name="Guiltinan M.J."/>
            <person name="Tyler B.M."/>
            <person name="Meinhardt L.W."/>
            <person name="Bailey B.A."/>
        </authorList>
    </citation>
    <scope>NUCLEOTIDE SEQUENCE [LARGE SCALE GENOMIC DNA]</scope>
    <source>
        <strain evidence="3">zdho120</strain>
    </source>
</reference>
<keyword evidence="3" id="KW-1185">Reference proteome</keyword>
<gene>
    <name evidence="2" type="ORF">PHMEG_0001462</name>
</gene>
<feature type="domain" description="DUF6570" evidence="1">
    <location>
        <begin position="110"/>
        <end position="236"/>
    </location>
</feature>
<evidence type="ECO:0000313" key="3">
    <source>
        <dbReference type="Proteomes" id="UP000198211"/>
    </source>
</evidence>
<evidence type="ECO:0000313" key="2">
    <source>
        <dbReference type="EMBL" id="OWZ23610.1"/>
    </source>
</evidence>
<proteinExistence type="predicted"/>
<dbReference type="Pfam" id="PF20209">
    <property type="entry name" value="DUF6570"/>
    <property type="match status" value="1"/>
</dbReference>